<sequence>MVAVCTEKRLESLDHVVRCIRAGELGCASHIRVHRARALHVLWWTFDYSYNHHFLVNEATEEGLVIIHYAPKTITGMVLLRGVAEIIQESLDFATDREILDFESGVFLMDAEVYPKTPKEKSECVKRARRRLGERQYSVFHNNCDCLVSWTLSGCSYSRQAMNAKGLLLWIGICARYCIKTYRAIENIKNFFVKLYNVTGE</sequence>
<dbReference type="KEGG" id="cvn:111138008"/>
<name>A0A8B8EZU7_CRAVI</name>
<evidence type="ECO:0000313" key="2">
    <source>
        <dbReference type="Proteomes" id="UP000694844"/>
    </source>
</evidence>
<dbReference type="OrthoDB" id="6127557at2759"/>
<evidence type="ECO:0000313" key="3">
    <source>
        <dbReference type="RefSeq" id="XP_022345462.1"/>
    </source>
</evidence>
<accession>A0A8B8EZU7</accession>
<evidence type="ECO:0000259" key="1">
    <source>
        <dbReference type="Pfam" id="PF04970"/>
    </source>
</evidence>
<dbReference type="Pfam" id="PF04970">
    <property type="entry name" value="LRAT"/>
    <property type="match status" value="1"/>
</dbReference>
<dbReference type="GeneID" id="111138008"/>
<dbReference type="AlphaFoldDB" id="A0A8B8EZU7"/>
<reference evidence="3" key="1">
    <citation type="submission" date="2025-08" db="UniProtKB">
        <authorList>
            <consortium name="RefSeq"/>
        </authorList>
    </citation>
    <scope>IDENTIFICATION</scope>
    <source>
        <tissue evidence="3">Whole sample</tissue>
    </source>
</reference>
<dbReference type="RefSeq" id="XP_022345462.1">
    <property type="nucleotide sequence ID" value="XM_022489754.1"/>
</dbReference>
<organism evidence="2 3">
    <name type="scientific">Crassostrea virginica</name>
    <name type="common">Eastern oyster</name>
    <dbReference type="NCBI Taxonomy" id="6565"/>
    <lineage>
        <taxon>Eukaryota</taxon>
        <taxon>Metazoa</taxon>
        <taxon>Spiralia</taxon>
        <taxon>Lophotrochozoa</taxon>
        <taxon>Mollusca</taxon>
        <taxon>Bivalvia</taxon>
        <taxon>Autobranchia</taxon>
        <taxon>Pteriomorphia</taxon>
        <taxon>Ostreida</taxon>
        <taxon>Ostreoidea</taxon>
        <taxon>Ostreidae</taxon>
        <taxon>Crassostrea</taxon>
    </lineage>
</organism>
<proteinExistence type="predicted"/>
<gene>
    <name evidence="3" type="primary">LOC111138008</name>
</gene>
<protein>
    <submittedName>
        <fullName evidence="3">Uncharacterized protein LOC111138008</fullName>
    </submittedName>
</protein>
<feature type="domain" description="LRAT" evidence="1">
    <location>
        <begin position="48"/>
        <end position="154"/>
    </location>
</feature>
<dbReference type="Gene3D" id="3.90.1720.10">
    <property type="entry name" value="endopeptidase domain like (from Nostoc punctiforme)"/>
    <property type="match status" value="1"/>
</dbReference>
<dbReference type="Proteomes" id="UP000694844">
    <property type="component" value="Chromosome 5"/>
</dbReference>
<dbReference type="InterPro" id="IPR007053">
    <property type="entry name" value="LRAT_dom"/>
</dbReference>
<keyword evidence="2" id="KW-1185">Reference proteome</keyword>